<reference evidence="1" key="2">
    <citation type="journal article" date="2007" name="Science">
        <title>Genome sequence of Aedes aegypti, a major arbovirus vector.</title>
        <authorList>
            <person name="Nene V."/>
            <person name="Wortman J.R."/>
            <person name="Lawson D."/>
            <person name="Haas B."/>
            <person name="Kodira C."/>
            <person name="Tu Z.J."/>
            <person name="Loftus B."/>
            <person name="Xi Z."/>
            <person name="Megy K."/>
            <person name="Grabherr M."/>
            <person name="Ren Q."/>
            <person name="Zdobnov E.M."/>
            <person name="Lobo N.F."/>
            <person name="Campbell K.S."/>
            <person name="Brown S.E."/>
            <person name="Bonaldo M.F."/>
            <person name="Zhu J."/>
            <person name="Sinkins S.P."/>
            <person name="Hogenkamp D.G."/>
            <person name="Amedeo P."/>
            <person name="Arensburger P."/>
            <person name="Atkinson P.W."/>
            <person name="Bidwell S."/>
            <person name="Biedler J."/>
            <person name="Birney E."/>
            <person name="Bruggner R.V."/>
            <person name="Costas J."/>
            <person name="Coy M.R."/>
            <person name="Crabtree J."/>
            <person name="Crawford M."/>
            <person name="Debruyn B."/>
            <person name="Decaprio D."/>
            <person name="Eiglmeier K."/>
            <person name="Eisenstadt E."/>
            <person name="El-Dorry H."/>
            <person name="Gelbart W.M."/>
            <person name="Gomes S.L."/>
            <person name="Hammond M."/>
            <person name="Hannick L.I."/>
            <person name="Hogan J.R."/>
            <person name="Holmes M.H."/>
            <person name="Jaffe D."/>
            <person name="Johnston J.S."/>
            <person name="Kennedy R.C."/>
            <person name="Koo H."/>
            <person name="Kravitz S."/>
            <person name="Kriventseva E.V."/>
            <person name="Kulp D."/>
            <person name="Labutti K."/>
            <person name="Lee E."/>
            <person name="Li S."/>
            <person name="Lovin D.D."/>
            <person name="Mao C."/>
            <person name="Mauceli E."/>
            <person name="Menck C.F."/>
            <person name="Miller J.R."/>
            <person name="Montgomery P."/>
            <person name="Mori A."/>
            <person name="Nascimento A.L."/>
            <person name="Naveira H.F."/>
            <person name="Nusbaum C."/>
            <person name="O'leary S."/>
            <person name="Orvis J."/>
            <person name="Pertea M."/>
            <person name="Quesneville H."/>
            <person name="Reidenbach K.R."/>
            <person name="Rogers Y.H."/>
            <person name="Roth C.W."/>
            <person name="Schneider J.R."/>
            <person name="Schatz M."/>
            <person name="Shumway M."/>
            <person name="Stanke M."/>
            <person name="Stinson E.O."/>
            <person name="Tubio J.M."/>
            <person name="Vanzee J.P."/>
            <person name="Verjovski-Almeida S."/>
            <person name="Werner D."/>
            <person name="White O."/>
            <person name="Wyder S."/>
            <person name="Zeng Q."/>
            <person name="Zhao Q."/>
            <person name="Zhao Y."/>
            <person name="Hill C.A."/>
            <person name="Raikhel A.S."/>
            <person name="Soares M.B."/>
            <person name="Knudson D.L."/>
            <person name="Lee N.H."/>
            <person name="Galagan J."/>
            <person name="Salzberg S.L."/>
            <person name="Paulsen I.T."/>
            <person name="Dimopoulos G."/>
            <person name="Collins F.H."/>
            <person name="Birren B."/>
            <person name="Fraser-Liggett C.M."/>
            <person name="Severson D.W."/>
        </authorList>
    </citation>
    <scope>NUCLEOTIDE SEQUENCE [LARGE SCALE GENOMIC DNA]</scope>
    <source>
        <strain evidence="1">Liverpool</strain>
    </source>
</reference>
<proteinExistence type="predicted"/>
<reference evidence="1" key="3">
    <citation type="submission" date="2012-09" db="EMBL/GenBank/DDBJ databases">
        <authorList>
            <consortium name="VectorBase"/>
        </authorList>
    </citation>
    <scope>NUCLEOTIDE SEQUENCE</scope>
    <source>
        <strain evidence="1">Liverpool</strain>
    </source>
</reference>
<gene>
    <name evidence="1" type="ORF">AaeL_AAEL013481</name>
</gene>
<organism evidence="1 2">
    <name type="scientific">Aedes aegypti</name>
    <name type="common">Yellowfever mosquito</name>
    <name type="synonym">Culex aegypti</name>
    <dbReference type="NCBI Taxonomy" id="7159"/>
    <lineage>
        <taxon>Eukaryota</taxon>
        <taxon>Metazoa</taxon>
        <taxon>Ecdysozoa</taxon>
        <taxon>Arthropoda</taxon>
        <taxon>Hexapoda</taxon>
        <taxon>Insecta</taxon>
        <taxon>Pterygota</taxon>
        <taxon>Neoptera</taxon>
        <taxon>Endopterygota</taxon>
        <taxon>Diptera</taxon>
        <taxon>Nematocera</taxon>
        <taxon>Culicoidea</taxon>
        <taxon>Culicidae</taxon>
        <taxon>Culicinae</taxon>
        <taxon>Aedini</taxon>
        <taxon>Aedes</taxon>
        <taxon>Stegomyia</taxon>
    </lineage>
</organism>
<evidence type="ECO:0000313" key="1">
    <source>
        <dbReference type="EMBL" id="EAT34259.1"/>
    </source>
</evidence>
<dbReference type="GO" id="GO:0003690">
    <property type="term" value="F:double-stranded DNA binding"/>
    <property type="evidence" value="ECO:0007669"/>
    <property type="project" value="InterPro"/>
</dbReference>
<reference evidence="1" key="1">
    <citation type="submission" date="2005-10" db="EMBL/GenBank/DDBJ databases">
        <authorList>
            <person name="Loftus B.J."/>
            <person name="Nene V.M."/>
            <person name="Hannick L.I."/>
            <person name="Bidwell S."/>
            <person name="Haas B."/>
            <person name="Amedeo P."/>
            <person name="Orvis J."/>
            <person name="Wortman J.R."/>
            <person name="White O.R."/>
            <person name="Salzberg S."/>
            <person name="Shumway M."/>
            <person name="Koo H."/>
            <person name="Zhao Y."/>
            <person name="Holmes M."/>
            <person name="Miller J."/>
            <person name="Schatz M."/>
            <person name="Pop M."/>
            <person name="Pai G."/>
            <person name="Utterback T."/>
            <person name="Rogers Y.-H."/>
            <person name="Kravitz S."/>
            <person name="Fraser C.M."/>
        </authorList>
    </citation>
    <scope>NUCLEOTIDE SEQUENCE</scope>
    <source>
        <strain evidence="1">Liverpool</strain>
    </source>
</reference>
<sequence length="148" mass="16939">KMKKAVNISCEDRVKQYPKGVLHADAGQLFCSCCNVTLDNSRKNTIDKHLLSLNHVKKRKFQQDEEAIKAKKQATSRDARNVAHFELVEAFSSANIPLNKLDHPKLREHLQTNIKNIGQLPHSASLRTDYLPKVFDLNHEELKMRVKA</sequence>
<dbReference type="OMA" id="FVCANIS"/>
<dbReference type="AlphaFoldDB" id="Q16J10"/>
<dbReference type="HOGENOM" id="CLU_132996_1_0_1"/>
<dbReference type="PANTHER" id="PTHR32344:SF1">
    <property type="entry name" value="U1-TYPE DOMAIN-CONTAINING PROTEIN"/>
    <property type="match status" value="1"/>
</dbReference>
<dbReference type="PANTHER" id="PTHR32344">
    <property type="entry name" value="U1-TYPE DOMAIN-CONTAINING PROTEIN"/>
    <property type="match status" value="1"/>
</dbReference>
<evidence type="ECO:0000313" key="2">
    <source>
        <dbReference type="Proteomes" id="UP000682892"/>
    </source>
</evidence>
<dbReference type="eggNOG" id="ENOG502RXX8">
    <property type="taxonomic scope" value="Eukaryota"/>
</dbReference>
<dbReference type="PhylomeDB" id="Q16J10"/>
<feature type="non-terminal residue" evidence="1">
    <location>
        <position position="1"/>
    </location>
</feature>
<dbReference type="GO" id="GO:0005634">
    <property type="term" value="C:nucleus"/>
    <property type="evidence" value="ECO:0007669"/>
    <property type="project" value="InterPro"/>
</dbReference>
<protein>
    <submittedName>
        <fullName evidence="1">AAEL013481-PA</fullName>
    </submittedName>
</protein>
<accession>Q16J10</accession>
<feature type="non-terminal residue" evidence="1">
    <location>
        <position position="148"/>
    </location>
</feature>
<dbReference type="STRING" id="7159.Q16J10"/>
<dbReference type="EMBL" id="CH478039">
    <property type="protein sequence ID" value="EAT34259.1"/>
    <property type="molecule type" value="Genomic_DNA"/>
</dbReference>
<name>Q16J10_AEDAE</name>
<dbReference type="InterPro" id="IPR033375">
    <property type="entry name" value="Cggbp1"/>
</dbReference>
<dbReference type="GO" id="GO:0006357">
    <property type="term" value="P:regulation of transcription by RNA polymerase II"/>
    <property type="evidence" value="ECO:0007669"/>
    <property type="project" value="InterPro"/>
</dbReference>
<dbReference type="PaxDb" id="7159-AAEL013481-PA"/>
<dbReference type="Proteomes" id="UP000682892">
    <property type="component" value="Unassembled WGS sequence"/>
</dbReference>